<evidence type="ECO:0000313" key="4">
    <source>
        <dbReference type="Proteomes" id="UP000396862"/>
    </source>
</evidence>
<dbReference type="Proteomes" id="UP000396862">
    <property type="component" value="Unassembled WGS sequence"/>
</dbReference>
<reference evidence="2 3" key="1">
    <citation type="submission" date="2018-03" db="EMBL/GenBank/DDBJ databases">
        <title>Genomic Encyclopedia of Archaeal and Bacterial Type Strains, Phase II (KMG-II): from individual species to whole genera.</title>
        <authorList>
            <person name="Goeker M."/>
        </authorList>
    </citation>
    <scope>NUCLEOTIDE SEQUENCE [LARGE SCALE GENOMIC DNA]</scope>
    <source>
        <strain evidence="2 3">DSM 27267</strain>
    </source>
</reference>
<accession>A0A2P8CFR1</accession>
<dbReference type="RefSeq" id="WP_106541657.1">
    <property type="nucleotide sequence ID" value="NZ_BLAU01000001.1"/>
</dbReference>
<proteinExistence type="predicted"/>
<organism evidence="2 3">
    <name type="scientific">Prolixibacter denitrificans</name>
    <dbReference type="NCBI Taxonomy" id="1541063"/>
    <lineage>
        <taxon>Bacteria</taxon>
        <taxon>Pseudomonadati</taxon>
        <taxon>Bacteroidota</taxon>
        <taxon>Bacteroidia</taxon>
        <taxon>Marinilabiliales</taxon>
        <taxon>Prolixibacteraceae</taxon>
        <taxon>Prolixibacter</taxon>
    </lineage>
</organism>
<reference evidence="1 4" key="2">
    <citation type="submission" date="2019-10" db="EMBL/GenBank/DDBJ databases">
        <title>Prolixibacter strains distinguished by the presence of nitrate reductase genes were adept at nitrate-dependent anaerobic corrosion of metallic iron and carbon steel.</title>
        <authorList>
            <person name="Iino T."/>
            <person name="Shono N."/>
            <person name="Ito K."/>
            <person name="Nakamura R."/>
            <person name="Sueoka K."/>
            <person name="Harayama S."/>
            <person name="Ohkuma M."/>
        </authorList>
    </citation>
    <scope>NUCLEOTIDE SEQUENCE [LARGE SCALE GENOMIC DNA]</scope>
    <source>
        <strain evidence="1 4">MIC1-1</strain>
    </source>
</reference>
<comment type="caution">
    <text evidence="2">The sequence shown here is derived from an EMBL/GenBank/DDBJ whole genome shotgun (WGS) entry which is preliminary data.</text>
</comment>
<dbReference type="Proteomes" id="UP000240621">
    <property type="component" value="Unassembled WGS sequence"/>
</dbReference>
<dbReference type="EMBL" id="BLAU01000001">
    <property type="protein sequence ID" value="GET23369.1"/>
    <property type="molecule type" value="Genomic_DNA"/>
</dbReference>
<dbReference type="Pfam" id="PF19775">
    <property type="entry name" value="DUF6261"/>
    <property type="match status" value="1"/>
</dbReference>
<evidence type="ECO:0000313" key="3">
    <source>
        <dbReference type="Proteomes" id="UP000240621"/>
    </source>
</evidence>
<protein>
    <submittedName>
        <fullName evidence="2">Uncharacterized protein</fullName>
    </submittedName>
</protein>
<gene>
    <name evidence="2" type="ORF">CLV93_103243</name>
    <name evidence="1" type="ORF">JCM18694_36150</name>
</gene>
<evidence type="ECO:0000313" key="1">
    <source>
        <dbReference type="EMBL" id="GET23369.1"/>
    </source>
</evidence>
<keyword evidence="4" id="KW-1185">Reference proteome</keyword>
<sequence>MEKFAYRYLDQDTVYNVTSRFLELLKAANSETLVLTAVITPLEAVFLDFESAYKKERKSEYTAKLATADEVRDRAYLALRHYLVACSYASLDGYSAAADTLLSIFKRLGWSMQNEGYQTESSRLGNLIAELQQEGNAALLNTVGGTAWLERLMTAADAFEAIYQQKLTAEAADTTTSAYRLRKVLQNQIEMSLSWLEVQQQFNKSEELSTLIGQVNELIANTMATARANATRKSSVEEE</sequence>
<dbReference type="InterPro" id="IPR046228">
    <property type="entry name" value="DUF6261"/>
</dbReference>
<name>A0A2P8CFR1_9BACT</name>
<evidence type="ECO:0000313" key="2">
    <source>
        <dbReference type="EMBL" id="PSK83827.1"/>
    </source>
</evidence>
<dbReference type="AlphaFoldDB" id="A0A2P8CFR1"/>
<dbReference type="OrthoDB" id="1120038at2"/>
<dbReference type="EMBL" id="PYGC01000003">
    <property type="protein sequence ID" value="PSK83827.1"/>
    <property type="molecule type" value="Genomic_DNA"/>
</dbReference>